<evidence type="ECO:0000256" key="3">
    <source>
        <dbReference type="ARBA" id="ARBA00023274"/>
    </source>
</evidence>
<evidence type="ECO:0000256" key="2">
    <source>
        <dbReference type="ARBA" id="ARBA00022980"/>
    </source>
</evidence>
<dbReference type="InterPro" id="IPR005749">
    <property type="entry name" value="Ribosomal_uL15_bac-type"/>
</dbReference>
<keyword evidence="4" id="KW-0694">RNA-binding</keyword>
<evidence type="ECO:0000256" key="5">
    <source>
        <dbReference type="SAM" id="MobiDB-lite"/>
    </source>
</evidence>
<dbReference type="Gene3D" id="3.100.10.10">
    <property type="match status" value="1"/>
</dbReference>
<dbReference type="SUPFAM" id="SSF52080">
    <property type="entry name" value="Ribosomal proteins L15p and L18e"/>
    <property type="match status" value="1"/>
</dbReference>
<dbReference type="PANTHER" id="PTHR12934:SF11">
    <property type="entry name" value="LARGE RIBOSOMAL SUBUNIT PROTEIN UL15M"/>
    <property type="match status" value="1"/>
</dbReference>
<dbReference type="OrthoDB" id="9810293at2"/>
<organism evidence="7 8">
    <name type="scientific">Candidatus Fokinia solitaria</name>
    <dbReference type="NCBI Taxonomy" id="1802984"/>
    <lineage>
        <taxon>Bacteria</taxon>
        <taxon>Pseudomonadati</taxon>
        <taxon>Pseudomonadota</taxon>
        <taxon>Alphaproteobacteria</taxon>
        <taxon>Rickettsiales</taxon>
        <taxon>Candidatus Midichloriaceae</taxon>
        <taxon>Candidatus Fokinia</taxon>
    </lineage>
</organism>
<name>A0A2U8BSH7_9RICK</name>
<evidence type="ECO:0000259" key="6">
    <source>
        <dbReference type="Pfam" id="PF00828"/>
    </source>
</evidence>
<evidence type="ECO:0000313" key="8">
    <source>
        <dbReference type="Proteomes" id="UP000244519"/>
    </source>
</evidence>
<keyword evidence="8" id="KW-1185">Reference proteome</keyword>
<proteinExistence type="inferred from homology"/>
<dbReference type="GO" id="GO:0006412">
    <property type="term" value="P:translation"/>
    <property type="evidence" value="ECO:0007669"/>
    <property type="project" value="UniProtKB-UniRule"/>
</dbReference>
<feature type="compositionally biased region" description="Basic and acidic residues" evidence="5">
    <location>
        <begin position="69"/>
        <end position="89"/>
    </location>
</feature>
<comment type="subunit">
    <text evidence="4">Part of the 50S ribosomal subunit.</text>
</comment>
<accession>A0A2U8BSH7</accession>
<comment type="similarity">
    <text evidence="1 4">Belongs to the universal ribosomal protein uL15 family.</text>
</comment>
<dbReference type="HAMAP" id="MF_01341">
    <property type="entry name" value="Ribosomal_uL15"/>
    <property type="match status" value="1"/>
</dbReference>
<sequence>MRRKAYKNSSYSERGNERREPGQRSERGYRSSERSSSFSTETERGSSFRGRGADRGQRDGERSGFYGRTDGRNSFRSRSDERPQRDGERSGFYGRGDGSSFRRRNDEYGQRGDERSNSFTKLNDFRDNYGARRGKKVLGRGVGSGLGKTSGRGGKGQTARSGVALNGFEGGQMPLYTRLPKRGFRSTNRIEYTLISVDALNDLIRNEKINADSDVTMDVMIELGLIEKKGENVKLLGPKEPDTILDKAFRSIEVHKVSQNARAVLEEKDVKIIEIALVKNRASDGEL</sequence>
<dbReference type="AlphaFoldDB" id="A0A2U8BSH7"/>
<feature type="compositionally biased region" description="Basic and acidic residues" evidence="5">
    <location>
        <begin position="14"/>
        <end position="33"/>
    </location>
</feature>
<dbReference type="InterPro" id="IPR030878">
    <property type="entry name" value="Ribosomal_uL15"/>
</dbReference>
<dbReference type="InterPro" id="IPR036227">
    <property type="entry name" value="Ribosomal_uL15/eL18_sf"/>
</dbReference>
<dbReference type="NCBIfam" id="TIGR01071">
    <property type="entry name" value="rplO_bact"/>
    <property type="match status" value="1"/>
</dbReference>
<keyword evidence="3 4" id="KW-0687">Ribonucleoprotein</keyword>
<dbReference type="GO" id="GO:0015934">
    <property type="term" value="C:large ribosomal subunit"/>
    <property type="evidence" value="ECO:0007669"/>
    <property type="project" value="InterPro"/>
</dbReference>
<keyword evidence="4" id="KW-0699">rRNA-binding</keyword>
<protein>
    <recommendedName>
        <fullName evidence="4">Large ribosomal subunit protein uL15</fullName>
    </recommendedName>
</protein>
<reference evidence="7 8" key="1">
    <citation type="journal article" date="2018" name="Genome Biol. Evol.">
        <title>The Genome Sequence of "Candidatus Fokinia solitaria": Insights on Reductive Evolution in Rickettsiales.</title>
        <authorList>
            <person name="Floriano A.M."/>
            <person name="Castelli M."/>
            <person name="Krenek S."/>
            <person name="Berendonk T.U."/>
            <person name="Bazzocchi C."/>
            <person name="Petroni G."/>
            <person name="Sassera D."/>
        </authorList>
    </citation>
    <scope>NUCLEOTIDE SEQUENCE [LARGE SCALE GENOMIC DNA]</scope>
    <source>
        <strain evidence="7">Rio ETE_ALG 3VII</strain>
    </source>
</reference>
<dbReference type="GO" id="GO:0019843">
    <property type="term" value="F:rRNA binding"/>
    <property type="evidence" value="ECO:0007669"/>
    <property type="project" value="UniProtKB-UniRule"/>
</dbReference>
<dbReference type="Pfam" id="PF00828">
    <property type="entry name" value="Ribosomal_L27A"/>
    <property type="match status" value="1"/>
</dbReference>
<dbReference type="GO" id="GO:0003735">
    <property type="term" value="F:structural constituent of ribosome"/>
    <property type="evidence" value="ECO:0007669"/>
    <property type="project" value="InterPro"/>
</dbReference>
<feature type="region of interest" description="Disordered" evidence="5">
    <location>
        <begin position="1"/>
        <end position="165"/>
    </location>
</feature>
<feature type="compositionally biased region" description="Gly residues" evidence="5">
    <location>
        <begin position="140"/>
        <end position="156"/>
    </location>
</feature>
<dbReference type="Proteomes" id="UP000244519">
    <property type="component" value="Chromosome"/>
</dbReference>
<gene>
    <name evidence="4" type="primary">rplO</name>
    <name evidence="7" type="ORF">Fsol_00505</name>
</gene>
<feature type="domain" description="Large ribosomal subunit protein uL15/eL18" evidence="6">
    <location>
        <begin position="195"/>
        <end position="268"/>
    </location>
</feature>
<evidence type="ECO:0000313" key="7">
    <source>
        <dbReference type="EMBL" id="AWD33299.1"/>
    </source>
</evidence>
<feature type="compositionally biased region" description="Basic and acidic residues" evidence="5">
    <location>
        <begin position="103"/>
        <end position="116"/>
    </location>
</feature>
<keyword evidence="2 4" id="KW-0689">Ribosomal protein</keyword>
<dbReference type="EMBL" id="CP025989">
    <property type="protein sequence ID" value="AWD33299.1"/>
    <property type="molecule type" value="Genomic_DNA"/>
</dbReference>
<evidence type="ECO:0000256" key="1">
    <source>
        <dbReference type="ARBA" id="ARBA00007320"/>
    </source>
</evidence>
<dbReference type="KEGG" id="fso:Fsol_00505"/>
<evidence type="ECO:0000256" key="4">
    <source>
        <dbReference type="HAMAP-Rule" id="MF_01341"/>
    </source>
</evidence>
<feature type="compositionally biased region" description="Basic and acidic residues" evidence="5">
    <location>
        <begin position="41"/>
        <end position="62"/>
    </location>
</feature>
<dbReference type="InterPro" id="IPR021131">
    <property type="entry name" value="Ribosomal_uL15/eL18"/>
</dbReference>
<dbReference type="PANTHER" id="PTHR12934">
    <property type="entry name" value="50S RIBOSOMAL PROTEIN L15"/>
    <property type="match status" value="1"/>
</dbReference>
<comment type="function">
    <text evidence="4">Binds to the 23S rRNA.</text>
</comment>